<dbReference type="SUPFAM" id="SSF55120">
    <property type="entry name" value="Pseudouridine synthase"/>
    <property type="match status" value="1"/>
</dbReference>
<evidence type="ECO:0000256" key="1">
    <source>
        <dbReference type="ARBA" id="ARBA00010876"/>
    </source>
</evidence>
<keyword evidence="2" id="KW-0472">Membrane</keyword>
<dbReference type="PANTHER" id="PTHR21600:SF87">
    <property type="entry name" value="RNA PSEUDOURIDYLATE SYNTHASE DOMAIN-CONTAINING PROTEIN 1"/>
    <property type="match status" value="1"/>
</dbReference>
<evidence type="ECO:0000313" key="4">
    <source>
        <dbReference type="EMBL" id="CAD8872967.1"/>
    </source>
</evidence>
<dbReference type="InterPro" id="IPR050188">
    <property type="entry name" value="RluA_PseudoU_synthase"/>
</dbReference>
<reference evidence="4" key="1">
    <citation type="submission" date="2021-01" db="EMBL/GenBank/DDBJ databases">
        <authorList>
            <person name="Corre E."/>
            <person name="Pelletier E."/>
            <person name="Niang G."/>
            <person name="Scheremetjew M."/>
            <person name="Finn R."/>
            <person name="Kale V."/>
            <person name="Holt S."/>
            <person name="Cochrane G."/>
            <person name="Meng A."/>
            <person name="Brown T."/>
            <person name="Cohen L."/>
        </authorList>
    </citation>
    <scope>NUCLEOTIDE SEQUENCE</scope>
    <source>
        <strain evidence="4">308</strain>
    </source>
</reference>
<feature type="transmembrane region" description="Helical" evidence="2">
    <location>
        <begin position="41"/>
        <end position="61"/>
    </location>
</feature>
<gene>
    <name evidence="4" type="ORF">CHYS00102_LOCUS125</name>
</gene>
<dbReference type="PANTHER" id="PTHR21600">
    <property type="entry name" value="MITOCHONDRIAL RNA PSEUDOURIDINE SYNTHASE"/>
    <property type="match status" value="1"/>
</dbReference>
<dbReference type="InterPro" id="IPR006224">
    <property type="entry name" value="PsdUridine_synth_RluA-like_CS"/>
</dbReference>
<dbReference type="InterPro" id="IPR020103">
    <property type="entry name" value="PsdUridine_synth_cat_dom_sf"/>
</dbReference>
<evidence type="ECO:0000259" key="3">
    <source>
        <dbReference type="Pfam" id="PF00849"/>
    </source>
</evidence>
<dbReference type="CDD" id="cd02869">
    <property type="entry name" value="PseudoU_synth_RluA_like"/>
    <property type="match status" value="1"/>
</dbReference>
<keyword evidence="2" id="KW-1133">Transmembrane helix</keyword>
<dbReference type="GO" id="GO:0009982">
    <property type="term" value="F:pseudouridine synthase activity"/>
    <property type="evidence" value="ECO:0007669"/>
    <property type="project" value="InterPro"/>
</dbReference>
<dbReference type="GO" id="GO:0000455">
    <property type="term" value="P:enzyme-directed rRNA pseudouridine synthesis"/>
    <property type="evidence" value="ECO:0007669"/>
    <property type="project" value="TreeGrafter"/>
</dbReference>
<comment type="similarity">
    <text evidence="1">Belongs to the pseudouridine synthase RluA family.</text>
</comment>
<dbReference type="PROSITE" id="PS01129">
    <property type="entry name" value="PSI_RLU"/>
    <property type="match status" value="1"/>
</dbReference>
<feature type="domain" description="Pseudouridine synthase RsuA/RluA-like" evidence="3">
    <location>
        <begin position="250"/>
        <end position="429"/>
    </location>
</feature>
<dbReference type="EMBL" id="HBFR01000214">
    <property type="protein sequence ID" value="CAD8872967.1"/>
    <property type="molecule type" value="Transcribed_RNA"/>
</dbReference>
<dbReference type="AlphaFoldDB" id="A0A7S1B2M9"/>
<dbReference type="Gene3D" id="3.30.2350.10">
    <property type="entry name" value="Pseudouridine synthase"/>
    <property type="match status" value="1"/>
</dbReference>
<sequence length="510" mass="56675">MRNYSQLKPSHRAALTPFNYGSNIAFAVIDCPDFTSRRRSAISPASSLFVIVFLLFLPRIVPFAEFCCSRYHYPTIFLSRGPSSVVGIRWRRIASRNDKAVSVGADFVRRSTPSPRSNKTSPIGRDGISHAFRSDFTSFTDSIHTTGSPHTTAVPSRSSLVRMTETEWSALPNQRYIYCSDKYLKASSCSEGVEGPRREEGLEDGGVKEDRLKAELALEYERKMKAAAARSRAGTVPEPEDLPVIYVDEHIVVVNKPSGVLCVPGVRLQPSIADVVHQIYRCESGDLAKMIVHRLDMDTSGVVVFARTNASLRTLHDAFRDRHVRKKYEALVCGRVLATEGEINLPLQRDHRHPPFVRVSTPQSEKEAAKAVEGLVHAGYKKIMKKKPKPSLSTYEVIQRETYGEEETTRLDLVPVTGRTHQLRVHCAAMGHPIVGDPVYGYMGEGAPNGGFEDNVMNEAAPGRATLEQQQSIDRVVKENRKALCLHAKYLALKHPFTGAPMVFEAAAPF</sequence>
<evidence type="ECO:0000256" key="2">
    <source>
        <dbReference type="SAM" id="Phobius"/>
    </source>
</evidence>
<organism evidence="4">
    <name type="scientific">Corethron hystrix</name>
    <dbReference type="NCBI Taxonomy" id="216773"/>
    <lineage>
        <taxon>Eukaryota</taxon>
        <taxon>Sar</taxon>
        <taxon>Stramenopiles</taxon>
        <taxon>Ochrophyta</taxon>
        <taxon>Bacillariophyta</taxon>
        <taxon>Coscinodiscophyceae</taxon>
        <taxon>Corethrophycidae</taxon>
        <taxon>Corethrales</taxon>
        <taxon>Corethraceae</taxon>
        <taxon>Corethron</taxon>
    </lineage>
</organism>
<protein>
    <recommendedName>
        <fullName evidence="3">Pseudouridine synthase RsuA/RluA-like domain-containing protein</fullName>
    </recommendedName>
</protein>
<dbReference type="GO" id="GO:0003723">
    <property type="term" value="F:RNA binding"/>
    <property type="evidence" value="ECO:0007669"/>
    <property type="project" value="InterPro"/>
</dbReference>
<keyword evidence="2" id="KW-0812">Transmembrane</keyword>
<dbReference type="Pfam" id="PF00849">
    <property type="entry name" value="PseudoU_synth_2"/>
    <property type="match status" value="1"/>
</dbReference>
<proteinExistence type="inferred from homology"/>
<dbReference type="InterPro" id="IPR006145">
    <property type="entry name" value="PsdUridine_synth_RsuA/RluA"/>
</dbReference>
<name>A0A7S1B2M9_9STRA</name>
<accession>A0A7S1B2M9</accession>